<sequence length="114" mass="12820">MTTTFSGYTTTSISSRYYVGSFNPTPGELSSGCQTYLYTYWYYGTYILPQGAIYHPSFGSPKGIFTSVYLDDLIIFGKSQRLTANHTKQAIGKFSQLAFTYRTTKADLTPTRQI</sequence>
<evidence type="ECO:0000313" key="2">
    <source>
        <dbReference type="Proteomes" id="UP000077051"/>
    </source>
</evidence>
<organism evidence="1 2">
    <name type="scientific">Mucor lusitanicus CBS 277.49</name>
    <dbReference type="NCBI Taxonomy" id="747725"/>
    <lineage>
        <taxon>Eukaryota</taxon>
        <taxon>Fungi</taxon>
        <taxon>Fungi incertae sedis</taxon>
        <taxon>Mucoromycota</taxon>
        <taxon>Mucoromycotina</taxon>
        <taxon>Mucoromycetes</taxon>
        <taxon>Mucorales</taxon>
        <taxon>Mucorineae</taxon>
        <taxon>Mucoraceae</taxon>
        <taxon>Mucor</taxon>
    </lineage>
</organism>
<name>A0A162QYZ9_MUCCL</name>
<keyword evidence="2" id="KW-1185">Reference proteome</keyword>
<accession>A0A162QYZ9</accession>
<evidence type="ECO:0000313" key="1">
    <source>
        <dbReference type="EMBL" id="OAD06790.1"/>
    </source>
</evidence>
<dbReference type="Proteomes" id="UP000077051">
    <property type="component" value="Unassembled WGS sequence"/>
</dbReference>
<protein>
    <submittedName>
        <fullName evidence="1">Uncharacterized protein</fullName>
    </submittedName>
</protein>
<comment type="caution">
    <text evidence="1">The sequence shown here is derived from an EMBL/GenBank/DDBJ whole genome shotgun (WGS) entry which is preliminary data.</text>
</comment>
<dbReference type="VEuPathDB" id="FungiDB:MUCCIDRAFT_107379"/>
<reference evidence="1 2" key="1">
    <citation type="submission" date="2015-06" db="EMBL/GenBank/DDBJ databases">
        <title>Expansion of signal transduction pathways in fungi by whole-genome duplication.</title>
        <authorList>
            <consortium name="DOE Joint Genome Institute"/>
            <person name="Corrochano L.M."/>
            <person name="Kuo A."/>
            <person name="Marcet-Houben M."/>
            <person name="Polaino S."/>
            <person name="Salamov A."/>
            <person name="Villalobos J.M."/>
            <person name="Alvarez M.I."/>
            <person name="Avalos J."/>
            <person name="Benito E.P."/>
            <person name="Benoit I."/>
            <person name="Burger G."/>
            <person name="Camino L.P."/>
            <person name="Canovas D."/>
            <person name="Cerda-Olmedo E."/>
            <person name="Cheng J.-F."/>
            <person name="Dominguez A."/>
            <person name="Elias M."/>
            <person name="Eslava A.P."/>
            <person name="Glaser F."/>
            <person name="Grimwood J."/>
            <person name="Gutierrez G."/>
            <person name="Heitman J."/>
            <person name="Henrissat B."/>
            <person name="Iturriaga E.A."/>
            <person name="Lang B.F."/>
            <person name="Lavin J.L."/>
            <person name="Lee S."/>
            <person name="Li W."/>
            <person name="Lindquist E."/>
            <person name="Lopez-Garcia S."/>
            <person name="Luque E.M."/>
            <person name="Marcos A.T."/>
            <person name="Martin J."/>
            <person name="Mccluskey K."/>
            <person name="Medina H.R."/>
            <person name="Miralles-Duran A."/>
            <person name="Miyazaki A."/>
            <person name="Munoz-Torres E."/>
            <person name="Oguiza J.A."/>
            <person name="Ohm R."/>
            <person name="Olmedo M."/>
            <person name="Orejas M."/>
            <person name="Ortiz-Castellanos L."/>
            <person name="Pisabarro A.G."/>
            <person name="Rodriguez-Romero J."/>
            <person name="Ruiz-Herrera J."/>
            <person name="Ruiz-Vazquez R."/>
            <person name="Sanz C."/>
            <person name="Schackwitz W."/>
            <person name="Schmutz J."/>
            <person name="Shahriari M."/>
            <person name="Shelest E."/>
            <person name="Silva-Franco F."/>
            <person name="Soanes D."/>
            <person name="Syed K."/>
            <person name="Tagua V.G."/>
            <person name="Talbot N.J."/>
            <person name="Thon M."/>
            <person name="De Vries R.P."/>
            <person name="Wiebenga A."/>
            <person name="Yadav J.S."/>
            <person name="Braun E.L."/>
            <person name="Baker S."/>
            <person name="Garre V."/>
            <person name="Horwitz B."/>
            <person name="Torres-Martinez S."/>
            <person name="Idnurm A."/>
            <person name="Herrera-Estrella A."/>
            <person name="Gabaldon T."/>
            <person name="Grigoriev I.V."/>
        </authorList>
    </citation>
    <scope>NUCLEOTIDE SEQUENCE [LARGE SCALE GENOMIC DNA]</scope>
    <source>
        <strain evidence="1 2">CBS 277.49</strain>
    </source>
</reference>
<gene>
    <name evidence="1" type="ORF">MUCCIDRAFT_107379</name>
</gene>
<dbReference type="AlphaFoldDB" id="A0A162QYZ9"/>
<dbReference type="EMBL" id="AMYB01000002">
    <property type="protein sequence ID" value="OAD06790.1"/>
    <property type="molecule type" value="Genomic_DNA"/>
</dbReference>
<proteinExistence type="predicted"/>